<comment type="caution">
    <text evidence="3">The sequence shown here is derived from an EMBL/GenBank/DDBJ whole genome shotgun (WGS) entry which is preliminary data.</text>
</comment>
<evidence type="ECO:0000313" key="3">
    <source>
        <dbReference type="EMBL" id="VEL09612.1"/>
    </source>
</evidence>
<dbReference type="InterPro" id="IPR002048">
    <property type="entry name" value="EF_hand_dom"/>
</dbReference>
<evidence type="ECO:0000313" key="4">
    <source>
        <dbReference type="Proteomes" id="UP000784294"/>
    </source>
</evidence>
<feature type="domain" description="EF-hand" evidence="2">
    <location>
        <begin position="87"/>
        <end position="119"/>
    </location>
</feature>
<dbReference type="InterPro" id="IPR011992">
    <property type="entry name" value="EF-hand-dom_pair"/>
</dbReference>
<keyword evidence="4" id="KW-1185">Reference proteome</keyword>
<dbReference type="InterPro" id="IPR018247">
    <property type="entry name" value="EF_Hand_1_Ca_BS"/>
</dbReference>
<dbReference type="SUPFAM" id="SSF47473">
    <property type="entry name" value="EF-hand"/>
    <property type="match status" value="1"/>
</dbReference>
<reference evidence="3" key="1">
    <citation type="submission" date="2018-11" db="EMBL/GenBank/DDBJ databases">
        <authorList>
            <consortium name="Pathogen Informatics"/>
        </authorList>
    </citation>
    <scope>NUCLEOTIDE SEQUENCE</scope>
</reference>
<keyword evidence="1" id="KW-0106">Calcium</keyword>
<evidence type="ECO:0000259" key="2">
    <source>
        <dbReference type="PROSITE" id="PS50222"/>
    </source>
</evidence>
<dbReference type="EMBL" id="CAAALY010006775">
    <property type="protein sequence ID" value="VEL09612.1"/>
    <property type="molecule type" value="Genomic_DNA"/>
</dbReference>
<proteinExistence type="predicted"/>
<dbReference type="PROSITE" id="PS00018">
    <property type="entry name" value="EF_HAND_1"/>
    <property type="match status" value="1"/>
</dbReference>
<sequence>MLSSSDDGQMTPHNFPPEVYRQARQMFYSCCSALAAVGNNQDVVQLSREQRLQGAEATDDGEDEELSFMRTDLVRMLNVPGSPFEQRSLAELEAIFDSLDANKDGQLTLGEFTEGFGHD</sequence>
<organism evidence="3 4">
    <name type="scientific">Protopolystoma xenopodis</name>
    <dbReference type="NCBI Taxonomy" id="117903"/>
    <lineage>
        <taxon>Eukaryota</taxon>
        <taxon>Metazoa</taxon>
        <taxon>Spiralia</taxon>
        <taxon>Lophotrochozoa</taxon>
        <taxon>Platyhelminthes</taxon>
        <taxon>Monogenea</taxon>
        <taxon>Polyopisthocotylea</taxon>
        <taxon>Polystomatidea</taxon>
        <taxon>Polystomatidae</taxon>
        <taxon>Protopolystoma</taxon>
    </lineage>
</organism>
<accession>A0A3S5CCG7</accession>
<dbReference type="AlphaFoldDB" id="A0A3S5CCG7"/>
<dbReference type="GO" id="GO:0005509">
    <property type="term" value="F:calcium ion binding"/>
    <property type="evidence" value="ECO:0007669"/>
    <property type="project" value="InterPro"/>
</dbReference>
<protein>
    <recommendedName>
        <fullName evidence="2">EF-hand domain-containing protein</fullName>
    </recommendedName>
</protein>
<evidence type="ECO:0000256" key="1">
    <source>
        <dbReference type="ARBA" id="ARBA00022837"/>
    </source>
</evidence>
<dbReference type="OrthoDB" id="9989112at2759"/>
<dbReference type="PROSITE" id="PS50222">
    <property type="entry name" value="EF_HAND_2"/>
    <property type="match status" value="1"/>
</dbReference>
<gene>
    <name evidence="3" type="ORF">PXEA_LOCUS3052</name>
</gene>
<name>A0A3S5CCG7_9PLAT</name>
<dbReference type="Proteomes" id="UP000784294">
    <property type="component" value="Unassembled WGS sequence"/>
</dbReference>
<dbReference type="Gene3D" id="1.10.238.10">
    <property type="entry name" value="EF-hand"/>
    <property type="match status" value="1"/>
</dbReference>